<proteinExistence type="predicted"/>
<sequence>MNSERSTAGSRLTICTTCADGQGQALLEAVENEALARDCTLPIRGQACMAACSQSCTAALQGQGKHSYLFGQLAPDAACVDALLAVAAQHAEPGDGLLAWERRPERLKRGLVARLPPLR</sequence>
<dbReference type="Proteomes" id="UP001152766">
    <property type="component" value="Unassembled WGS sequence"/>
</dbReference>
<dbReference type="RefSeq" id="WP_268147839.1">
    <property type="nucleotide sequence ID" value="NZ_JAPPUW010000003.1"/>
</dbReference>
<comment type="caution">
    <text evidence="1">The sequence shown here is derived from an EMBL/GenBank/DDBJ whole genome shotgun (WGS) entry which is preliminary data.</text>
</comment>
<reference evidence="1" key="1">
    <citation type="submission" date="2019-02" db="EMBL/GenBank/DDBJ databases">
        <title>Draft genome of the type strain Pelomonas aquatica CCUG 52575T.</title>
        <authorList>
            <person name="Gomila M."/>
            <person name="Lalucat J."/>
        </authorList>
    </citation>
    <scope>NUCLEOTIDE SEQUENCE</scope>
    <source>
        <strain evidence="1">CCUG 52575</strain>
    </source>
</reference>
<accession>A0A9X4LLR3</accession>
<dbReference type="InterPro" id="IPR012863">
    <property type="entry name" value="DUF1636"/>
</dbReference>
<dbReference type="Pfam" id="PF07845">
    <property type="entry name" value="DUF1636"/>
    <property type="match status" value="1"/>
</dbReference>
<organism evidence="1 2">
    <name type="scientific">Pelomonas aquatica</name>
    <dbReference type="NCBI Taxonomy" id="431058"/>
    <lineage>
        <taxon>Bacteria</taxon>
        <taxon>Pseudomonadati</taxon>
        <taxon>Pseudomonadota</taxon>
        <taxon>Betaproteobacteria</taxon>
        <taxon>Burkholderiales</taxon>
        <taxon>Sphaerotilaceae</taxon>
        <taxon>Roseateles</taxon>
    </lineage>
</organism>
<protein>
    <submittedName>
        <fullName evidence="1">DUF1636 domain-containing protein</fullName>
    </submittedName>
</protein>
<name>A0A9X4LLR3_9BURK</name>
<evidence type="ECO:0000313" key="2">
    <source>
        <dbReference type="Proteomes" id="UP001152766"/>
    </source>
</evidence>
<gene>
    <name evidence="1" type="ORF">EXJ73_12285</name>
</gene>
<evidence type="ECO:0000313" key="1">
    <source>
        <dbReference type="EMBL" id="MDG0863245.1"/>
    </source>
</evidence>
<dbReference type="EMBL" id="SGUG01000016">
    <property type="protein sequence ID" value="MDG0863245.1"/>
    <property type="molecule type" value="Genomic_DNA"/>
</dbReference>
<keyword evidence="2" id="KW-1185">Reference proteome</keyword>
<dbReference type="AlphaFoldDB" id="A0A9X4LLR3"/>